<accession>A0ABQ5VDM1</accession>
<organism evidence="1 2">
    <name type="scientific">Algimonas ampicilliniresistens</name>
    <dbReference type="NCBI Taxonomy" id="1298735"/>
    <lineage>
        <taxon>Bacteria</taxon>
        <taxon>Pseudomonadati</taxon>
        <taxon>Pseudomonadota</taxon>
        <taxon>Alphaproteobacteria</taxon>
        <taxon>Maricaulales</taxon>
        <taxon>Robiginitomaculaceae</taxon>
        <taxon>Algimonas</taxon>
    </lineage>
</organism>
<comment type="caution">
    <text evidence="1">The sequence shown here is derived from an EMBL/GenBank/DDBJ whole genome shotgun (WGS) entry which is preliminary data.</text>
</comment>
<evidence type="ECO:0008006" key="3">
    <source>
        <dbReference type="Google" id="ProtNLM"/>
    </source>
</evidence>
<dbReference type="Proteomes" id="UP001161391">
    <property type="component" value="Unassembled WGS sequence"/>
</dbReference>
<dbReference type="RefSeq" id="WP_284392339.1">
    <property type="nucleotide sequence ID" value="NZ_BSNK01000002.1"/>
</dbReference>
<protein>
    <recommendedName>
        <fullName evidence="3">DUF3987 domain-containing protein</fullName>
    </recommendedName>
</protein>
<dbReference type="Pfam" id="PF13148">
    <property type="entry name" value="DUF3987"/>
    <property type="match status" value="1"/>
</dbReference>
<dbReference type="EMBL" id="BSNK01000002">
    <property type="protein sequence ID" value="GLQ25134.1"/>
    <property type="molecule type" value="Genomic_DNA"/>
</dbReference>
<reference evidence="1" key="2">
    <citation type="submission" date="2023-01" db="EMBL/GenBank/DDBJ databases">
        <title>Draft genome sequence of Algimonas ampicilliniresistens strain NBRC 108219.</title>
        <authorList>
            <person name="Sun Q."/>
            <person name="Mori K."/>
        </authorList>
    </citation>
    <scope>NUCLEOTIDE SEQUENCE</scope>
    <source>
        <strain evidence="1">NBRC 108219</strain>
    </source>
</reference>
<keyword evidence="2" id="KW-1185">Reference proteome</keyword>
<proteinExistence type="predicted"/>
<evidence type="ECO:0000313" key="1">
    <source>
        <dbReference type="EMBL" id="GLQ25134.1"/>
    </source>
</evidence>
<gene>
    <name evidence="1" type="ORF">GCM10007853_30080</name>
</gene>
<sequence length="531" mass="58326">MTDTNLDPFEGVPVNGGYGDNVTPLDFNAIPTVNAPERLGSAPAMLEYPIEALGPYLADKAKHIQGMTGADPRLVCQSLLAHVNLTVQGLANVRRDAGSSLPISLAMLSIARSGDSKSECDKHIGRAFGIVESEAWDDYQAELADWQLDNDCFDRDRAEVLKAKGAVKRNEAKANLGDRPVRPLSPIRRIDTATAEALVSKLQTSFPSRGLFSDEAATFLGGYSAREAKTAMLGTLTKLWDGQGVTSETKGEDGTTRIPGRRFAIHLQGQPEIMNPFLMDRLATGQGLLPRCLWVGPKTTLGVVRTPNATQLQVRDDLTETMARLLRAGLETYREGSDRILEPPALDLSDEARALSLAYTNEMRIAANDGHEFAEVRGYAVRSGEQALRIMATLALFNRYAAGTPLFESLTADEARRGVDLARFYLNEVKRLRAEQMGDISERLATDWLAKIVRQFADGTFTKSDAYRFAPNRLRPNGSAVNRDAVKAEREDIWSLLLQTRNVLSCGPQEVDGVKRTETFTVNRESEVSHD</sequence>
<name>A0ABQ5VDM1_9PROT</name>
<evidence type="ECO:0000313" key="2">
    <source>
        <dbReference type="Proteomes" id="UP001161391"/>
    </source>
</evidence>
<dbReference type="InterPro" id="IPR025048">
    <property type="entry name" value="DUF3987"/>
</dbReference>
<reference evidence="1" key="1">
    <citation type="journal article" date="2014" name="Int. J. Syst. Evol. Microbiol.">
        <title>Complete genome of a new Firmicutes species belonging to the dominant human colonic microbiota ('Ruminococcus bicirculans') reveals two chromosomes and a selective capacity to utilize plant glucans.</title>
        <authorList>
            <consortium name="NISC Comparative Sequencing Program"/>
            <person name="Wegmann U."/>
            <person name="Louis P."/>
            <person name="Goesmann A."/>
            <person name="Henrissat B."/>
            <person name="Duncan S.H."/>
            <person name="Flint H.J."/>
        </authorList>
    </citation>
    <scope>NUCLEOTIDE SEQUENCE</scope>
    <source>
        <strain evidence="1">NBRC 108219</strain>
    </source>
</reference>